<sequence>MATSRREFLSAFRKPLIRSEESEPLVLRPPYGSLESLFLTECLSCESKACIASCDEKIILLREDGTPTLNFSKSGCTFCEACAIACSGRSSDVEVLSLNNVQNAEQLNARFKISLESCVAHHGVICFSCKEPCIDDAILFNGMFNPVIDTDKCTACGFCLGRCPTNAISFTVLKIEEEVL</sequence>
<dbReference type="GO" id="GO:0046872">
    <property type="term" value="F:metal ion binding"/>
    <property type="evidence" value="ECO:0007669"/>
    <property type="project" value="UniProtKB-KW"/>
</dbReference>
<name>A0A6S6SQV6_9BACT</name>
<dbReference type="Gene3D" id="3.30.70.20">
    <property type="match status" value="2"/>
</dbReference>
<dbReference type="PROSITE" id="PS51379">
    <property type="entry name" value="4FE4S_FER_2"/>
    <property type="match status" value="1"/>
</dbReference>
<evidence type="ECO:0000256" key="3">
    <source>
        <dbReference type="ARBA" id="ARBA00022737"/>
    </source>
</evidence>
<keyword evidence="1" id="KW-0004">4Fe-4S</keyword>
<evidence type="ECO:0000256" key="5">
    <source>
        <dbReference type="ARBA" id="ARBA00023014"/>
    </source>
</evidence>
<keyword evidence="2" id="KW-0479">Metal-binding</keyword>
<evidence type="ECO:0000259" key="6">
    <source>
        <dbReference type="PROSITE" id="PS51379"/>
    </source>
</evidence>
<protein>
    <submittedName>
        <fullName evidence="7">Ferredoxin-type protein NapF (Periplasmic nitrate reductase)</fullName>
    </submittedName>
</protein>
<keyword evidence="3" id="KW-0677">Repeat</keyword>
<dbReference type="AlphaFoldDB" id="A0A6S6SQV6"/>
<dbReference type="SUPFAM" id="SSF46548">
    <property type="entry name" value="alpha-helical ferredoxin"/>
    <property type="match status" value="1"/>
</dbReference>
<dbReference type="PROSITE" id="PS00198">
    <property type="entry name" value="4FE4S_FER_1"/>
    <property type="match status" value="1"/>
</dbReference>
<dbReference type="GO" id="GO:0051539">
    <property type="term" value="F:4 iron, 4 sulfur cluster binding"/>
    <property type="evidence" value="ECO:0007669"/>
    <property type="project" value="UniProtKB-KW"/>
</dbReference>
<dbReference type="InterPro" id="IPR004496">
    <property type="entry name" value="NapF"/>
</dbReference>
<evidence type="ECO:0000313" key="7">
    <source>
        <dbReference type="EMBL" id="CAA6805704.1"/>
    </source>
</evidence>
<dbReference type="EMBL" id="CACVAX010000013">
    <property type="protein sequence ID" value="CAA6805704.1"/>
    <property type="molecule type" value="Genomic_DNA"/>
</dbReference>
<evidence type="ECO:0000256" key="4">
    <source>
        <dbReference type="ARBA" id="ARBA00023004"/>
    </source>
</evidence>
<proteinExistence type="predicted"/>
<reference evidence="7" key="1">
    <citation type="submission" date="2020-01" db="EMBL/GenBank/DDBJ databases">
        <authorList>
            <person name="Meier V. D."/>
            <person name="Meier V D."/>
        </authorList>
    </citation>
    <scope>NUCLEOTIDE SEQUENCE</scope>
    <source>
        <strain evidence="7">HLG_WM_MAG_04</strain>
    </source>
</reference>
<organism evidence="7">
    <name type="scientific">uncultured Sulfurovum sp</name>
    <dbReference type="NCBI Taxonomy" id="269237"/>
    <lineage>
        <taxon>Bacteria</taxon>
        <taxon>Pseudomonadati</taxon>
        <taxon>Campylobacterota</taxon>
        <taxon>Epsilonproteobacteria</taxon>
        <taxon>Campylobacterales</taxon>
        <taxon>Sulfurovaceae</taxon>
        <taxon>Sulfurovum</taxon>
        <taxon>environmental samples</taxon>
    </lineage>
</organism>
<dbReference type="InterPro" id="IPR017896">
    <property type="entry name" value="4Fe4S_Fe-S-bd"/>
</dbReference>
<evidence type="ECO:0000256" key="2">
    <source>
        <dbReference type="ARBA" id="ARBA00022723"/>
    </source>
</evidence>
<keyword evidence="5" id="KW-0411">Iron-sulfur</keyword>
<dbReference type="InterPro" id="IPR017900">
    <property type="entry name" value="4Fe4S_Fe_S_CS"/>
</dbReference>
<gene>
    <name evidence="7" type="ORF">HELGO_WM3107</name>
</gene>
<accession>A0A6S6SQV6</accession>
<dbReference type="CDD" id="cd10564">
    <property type="entry name" value="NapF_like"/>
    <property type="match status" value="1"/>
</dbReference>
<feature type="domain" description="4Fe-4S ferredoxin-type" evidence="6">
    <location>
        <begin position="144"/>
        <end position="173"/>
    </location>
</feature>
<evidence type="ECO:0000256" key="1">
    <source>
        <dbReference type="ARBA" id="ARBA00022485"/>
    </source>
</evidence>
<dbReference type="Pfam" id="PF00037">
    <property type="entry name" value="Fer4"/>
    <property type="match status" value="1"/>
</dbReference>
<keyword evidence="4" id="KW-0408">Iron</keyword>